<dbReference type="InterPro" id="IPR029033">
    <property type="entry name" value="His_PPase_superfam"/>
</dbReference>
<dbReference type="Gene3D" id="3.40.50.1240">
    <property type="entry name" value="Phosphoglycerate mutase-like"/>
    <property type="match status" value="1"/>
</dbReference>
<proteinExistence type="predicted"/>
<protein>
    <recommendedName>
        <fullName evidence="3">Histidine phosphatase family protein</fullName>
    </recommendedName>
</protein>
<dbReference type="EMBL" id="BMFC01000017">
    <property type="protein sequence ID" value="GGC20183.1"/>
    <property type="molecule type" value="Genomic_DNA"/>
</dbReference>
<evidence type="ECO:0000313" key="1">
    <source>
        <dbReference type="EMBL" id="GGC20183.1"/>
    </source>
</evidence>
<accession>A0ABQ1L8H2</accession>
<name>A0ABQ1L8H2_9RHOB</name>
<sequence length="180" mass="19640">MIHRLILILGLLWPGIVVANDWDALDTPGAFTIMRHALAPGTGDPANMTVGDCSTQRNLDQSGRDQAARIGQAFRDRGQAFGVVLTSQWCRCRETAELLNLGPVQDVPAFNSFFQDFSTRDSQTAEALTLLADRSDRPFVVTHQVNISALTGQTTRSGEVLVVRHAGDRLDVLGSIRIDP</sequence>
<dbReference type="InterPro" id="IPR013078">
    <property type="entry name" value="His_Pase_superF_clade-1"/>
</dbReference>
<dbReference type="Pfam" id="PF00300">
    <property type="entry name" value="His_Phos_1"/>
    <property type="match status" value="1"/>
</dbReference>
<reference evidence="2" key="1">
    <citation type="journal article" date="2019" name="Int. J. Syst. Evol. Microbiol.">
        <title>The Global Catalogue of Microorganisms (GCM) 10K type strain sequencing project: providing services to taxonomists for standard genome sequencing and annotation.</title>
        <authorList>
            <consortium name="The Broad Institute Genomics Platform"/>
            <consortium name="The Broad Institute Genome Sequencing Center for Infectious Disease"/>
            <person name="Wu L."/>
            <person name="Ma J."/>
        </authorList>
    </citation>
    <scope>NUCLEOTIDE SEQUENCE [LARGE SCALE GENOMIC DNA]</scope>
    <source>
        <strain evidence="2">CGMCC 1.12478</strain>
    </source>
</reference>
<keyword evidence="2" id="KW-1185">Reference proteome</keyword>
<comment type="caution">
    <text evidence="1">The sequence shown here is derived from an EMBL/GenBank/DDBJ whole genome shotgun (WGS) entry which is preliminary data.</text>
</comment>
<evidence type="ECO:0008006" key="3">
    <source>
        <dbReference type="Google" id="ProtNLM"/>
    </source>
</evidence>
<dbReference type="SUPFAM" id="SSF53254">
    <property type="entry name" value="Phosphoglycerate mutase-like"/>
    <property type="match status" value="1"/>
</dbReference>
<dbReference type="RefSeq" id="WP_229747945.1">
    <property type="nucleotide sequence ID" value="NZ_BMFC01000017.1"/>
</dbReference>
<gene>
    <name evidence="1" type="ORF">GCM10011363_41040</name>
</gene>
<dbReference type="Proteomes" id="UP000645462">
    <property type="component" value="Unassembled WGS sequence"/>
</dbReference>
<dbReference type="CDD" id="cd07040">
    <property type="entry name" value="HP"/>
    <property type="match status" value="1"/>
</dbReference>
<organism evidence="1 2">
    <name type="scientific">Marivita lacus</name>
    <dbReference type="NCBI Taxonomy" id="1323742"/>
    <lineage>
        <taxon>Bacteria</taxon>
        <taxon>Pseudomonadati</taxon>
        <taxon>Pseudomonadota</taxon>
        <taxon>Alphaproteobacteria</taxon>
        <taxon>Rhodobacterales</taxon>
        <taxon>Roseobacteraceae</taxon>
        <taxon>Marivita</taxon>
    </lineage>
</organism>
<evidence type="ECO:0000313" key="2">
    <source>
        <dbReference type="Proteomes" id="UP000645462"/>
    </source>
</evidence>